<dbReference type="PANTHER" id="PTHR46796">
    <property type="entry name" value="HTH-TYPE TRANSCRIPTIONAL ACTIVATOR RHAS-RELATED"/>
    <property type="match status" value="1"/>
</dbReference>
<dbReference type="SMART" id="SM00342">
    <property type="entry name" value="HTH_ARAC"/>
    <property type="match status" value="1"/>
</dbReference>
<dbReference type="Pfam" id="PF12833">
    <property type="entry name" value="HTH_18"/>
    <property type="match status" value="1"/>
</dbReference>
<dbReference type="GO" id="GO:0003700">
    <property type="term" value="F:DNA-binding transcription factor activity"/>
    <property type="evidence" value="ECO:0007669"/>
    <property type="project" value="InterPro"/>
</dbReference>
<dbReference type="SUPFAM" id="SSF46689">
    <property type="entry name" value="Homeodomain-like"/>
    <property type="match status" value="2"/>
</dbReference>
<dbReference type="Gene3D" id="1.10.10.60">
    <property type="entry name" value="Homeodomain-like"/>
    <property type="match status" value="1"/>
</dbReference>
<dbReference type="InterPro" id="IPR009057">
    <property type="entry name" value="Homeodomain-like_sf"/>
</dbReference>
<comment type="caution">
    <text evidence="5">The sequence shown here is derived from an EMBL/GenBank/DDBJ whole genome shotgun (WGS) entry which is preliminary data.</text>
</comment>
<dbReference type="OrthoDB" id="9809338at2"/>
<evidence type="ECO:0000259" key="4">
    <source>
        <dbReference type="PROSITE" id="PS01124"/>
    </source>
</evidence>
<dbReference type="RefSeq" id="WP_105593239.1">
    <property type="nucleotide sequence ID" value="NZ_PDET01000008.1"/>
</dbReference>
<keyword evidence="1" id="KW-0805">Transcription regulation</keyword>
<gene>
    <name evidence="5" type="ORF">CQW29_13450</name>
</gene>
<keyword evidence="3" id="KW-0804">Transcription</keyword>
<evidence type="ECO:0000256" key="1">
    <source>
        <dbReference type="ARBA" id="ARBA00023015"/>
    </source>
</evidence>
<dbReference type="PANTHER" id="PTHR46796:SF2">
    <property type="entry name" value="TRANSCRIPTIONAL REGULATORY PROTEIN"/>
    <property type="match status" value="1"/>
</dbReference>
<feature type="domain" description="HTH araC/xylS-type" evidence="4">
    <location>
        <begin position="181"/>
        <end position="278"/>
    </location>
</feature>
<dbReference type="GO" id="GO:0043565">
    <property type="term" value="F:sequence-specific DNA binding"/>
    <property type="evidence" value="ECO:0007669"/>
    <property type="project" value="InterPro"/>
</dbReference>
<dbReference type="InterPro" id="IPR050204">
    <property type="entry name" value="AraC_XylS_family_regulators"/>
</dbReference>
<name>A0A2S9IAZ7_9GAMM</name>
<protein>
    <submittedName>
        <fullName evidence="5">AraC family transcriptional regulator</fullName>
    </submittedName>
</protein>
<keyword evidence="6" id="KW-1185">Reference proteome</keyword>
<accession>A0A2S9IAZ7</accession>
<reference evidence="5 6" key="1">
    <citation type="submission" date="2017-10" db="EMBL/GenBank/DDBJ databases">
        <title>Draft genome of two endophytic bacteria isolated from 'guarana' Paullinia cupana (Mart.) Ducke.</title>
        <authorList>
            <person name="Siqueira K.A."/>
            <person name="Liotti R.G."/>
            <person name="Mendes T.A."/>
            <person name="Soares M.A."/>
        </authorList>
    </citation>
    <scope>NUCLEOTIDE SEQUENCE [LARGE SCALE GENOMIC DNA]</scope>
    <source>
        <strain evidence="5 6">342</strain>
    </source>
</reference>
<dbReference type="InterPro" id="IPR018060">
    <property type="entry name" value="HTH_AraC"/>
</dbReference>
<dbReference type="Proteomes" id="UP000239181">
    <property type="component" value="Unassembled WGS sequence"/>
</dbReference>
<dbReference type="InterPro" id="IPR037923">
    <property type="entry name" value="HTH-like"/>
</dbReference>
<keyword evidence="2" id="KW-0238">DNA-binding</keyword>
<evidence type="ECO:0000256" key="2">
    <source>
        <dbReference type="ARBA" id="ARBA00023125"/>
    </source>
</evidence>
<dbReference type="EMBL" id="PDET01000008">
    <property type="protein sequence ID" value="PRD14959.1"/>
    <property type="molecule type" value="Genomic_DNA"/>
</dbReference>
<dbReference type="InterPro" id="IPR003313">
    <property type="entry name" value="AraC-bd"/>
</dbReference>
<dbReference type="Pfam" id="PF02311">
    <property type="entry name" value="AraC_binding"/>
    <property type="match status" value="1"/>
</dbReference>
<evidence type="ECO:0000313" key="6">
    <source>
        <dbReference type="Proteomes" id="UP000239181"/>
    </source>
</evidence>
<evidence type="ECO:0000313" key="5">
    <source>
        <dbReference type="EMBL" id="PRD14959.1"/>
    </source>
</evidence>
<dbReference type="SUPFAM" id="SSF51215">
    <property type="entry name" value="Regulatory protein AraC"/>
    <property type="match status" value="1"/>
</dbReference>
<evidence type="ECO:0000256" key="3">
    <source>
        <dbReference type="ARBA" id="ARBA00023163"/>
    </source>
</evidence>
<dbReference type="PROSITE" id="PS01124">
    <property type="entry name" value="HTH_ARAC_FAMILY_2"/>
    <property type="match status" value="1"/>
</dbReference>
<dbReference type="AlphaFoldDB" id="A0A2S9IAZ7"/>
<organism evidence="5 6">
    <name type="scientific">Pantoea coffeiphila</name>
    <dbReference type="NCBI Taxonomy" id="1465635"/>
    <lineage>
        <taxon>Bacteria</taxon>
        <taxon>Pseudomonadati</taxon>
        <taxon>Pseudomonadota</taxon>
        <taxon>Gammaproteobacteria</taxon>
        <taxon>Enterobacterales</taxon>
        <taxon>Erwiniaceae</taxon>
        <taxon>Pantoea</taxon>
    </lineage>
</organism>
<sequence length="290" mass="33170">MNTPGNTGAGKDWVNFHRDEETGIESINAHFRGHAYDPHDHDEVLVGVTMQGLQRFNCHRTLHTSQPGRAILIEPGAVHDGHAPDVDGFTYVMLYLPQSWITEMMQRRGLGDVSVIEAAFRHTLTDDSQLITAIQQAFFAVHHQEGRLARDQTLDHLLYLLSRHIGNRPAVSLDDSLMQMYQLRDYLHDRMHLDIGLDELSQHAGLDRFRLSRQFKKAFGQSPHAYLVRLRLRTARVLLAQGIEPARVASDVGFSDQSHMGRWFQRAYRLSPAGYQRHCTNVLDRQARHL</sequence>
<proteinExistence type="predicted"/>